<protein>
    <submittedName>
        <fullName evidence="2">Uncharacterized protein</fullName>
    </submittedName>
</protein>
<sequence>MFPATMSTESLRLPPRPLRVLLRRPLPPLPAASKPRGPVRAPLQLVKRAPSVDSRKQGEGLQGDLAAQVARIAAERSRRLQNAASDGSSTPKAGAPNGGLALGVKRALDGSKPESKVSRFIGGSVGTGEENKENAEGYQRLLQQKLASRRKLVEEDVTGGSTATVNFD</sequence>
<feature type="region of interest" description="Disordered" evidence="1">
    <location>
        <begin position="77"/>
        <end position="135"/>
    </location>
</feature>
<dbReference type="EMBL" id="DF237353">
    <property type="protein sequence ID" value="GAQ88145.1"/>
    <property type="molecule type" value="Genomic_DNA"/>
</dbReference>
<keyword evidence="3" id="KW-1185">Reference proteome</keyword>
<name>A0A1Y1IB04_KLENI</name>
<feature type="compositionally biased region" description="Basic and acidic residues" evidence="1">
    <location>
        <begin position="106"/>
        <end position="117"/>
    </location>
</feature>
<feature type="region of interest" description="Disordered" evidence="1">
    <location>
        <begin position="26"/>
        <end position="64"/>
    </location>
</feature>
<evidence type="ECO:0000256" key="1">
    <source>
        <dbReference type="SAM" id="MobiDB-lite"/>
    </source>
</evidence>
<dbReference type="AlphaFoldDB" id="A0A1Y1IB04"/>
<dbReference type="Proteomes" id="UP000054558">
    <property type="component" value="Unassembled WGS sequence"/>
</dbReference>
<organism evidence="2 3">
    <name type="scientific">Klebsormidium nitens</name>
    <name type="common">Green alga</name>
    <name type="synonym">Ulothrix nitens</name>
    <dbReference type="NCBI Taxonomy" id="105231"/>
    <lineage>
        <taxon>Eukaryota</taxon>
        <taxon>Viridiplantae</taxon>
        <taxon>Streptophyta</taxon>
        <taxon>Klebsormidiophyceae</taxon>
        <taxon>Klebsormidiales</taxon>
        <taxon>Klebsormidiaceae</taxon>
        <taxon>Klebsormidium</taxon>
    </lineage>
</organism>
<proteinExistence type="predicted"/>
<accession>A0A1Y1IB04</accession>
<gene>
    <name evidence="2" type="ORF">KFL_004040050</name>
</gene>
<evidence type="ECO:0000313" key="2">
    <source>
        <dbReference type="EMBL" id="GAQ88145.1"/>
    </source>
</evidence>
<feature type="compositionally biased region" description="Polar residues" evidence="1">
    <location>
        <begin position="80"/>
        <end position="91"/>
    </location>
</feature>
<reference evidence="2 3" key="1">
    <citation type="journal article" date="2014" name="Nat. Commun.">
        <title>Klebsormidium flaccidum genome reveals primary factors for plant terrestrial adaptation.</title>
        <authorList>
            <person name="Hori K."/>
            <person name="Maruyama F."/>
            <person name="Fujisawa T."/>
            <person name="Togashi T."/>
            <person name="Yamamoto N."/>
            <person name="Seo M."/>
            <person name="Sato S."/>
            <person name="Yamada T."/>
            <person name="Mori H."/>
            <person name="Tajima N."/>
            <person name="Moriyama T."/>
            <person name="Ikeuchi M."/>
            <person name="Watanabe M."/>
            <person name="Wada H."/>
            <person name="Kobayashi K."/>
            <person name="Saito M."/>
            <person name="Masuda T."/>
            <person name="Sasaki-Sekimoto Y."/>
            <person name="Mashiguchi K."/>
            <person name="Awai K."/>
            <person name="Shimojima M."/>
            <person name="Masuda S."/>
            <person name="Iwai M."/>
            <person name="Nobusawa T."/>
            <person name="Narise T."/>
            <person name="Kondo S."/>
            <person name="Saito H."/>
            <person name="Sato R."/>
            <person name="Murakawa M."/>
            <person name="Ihara Y."/>
            <person name="Oshima-Yamada Y."/>
            <person name="Ohtaka K."/>
            <person name="Satoh M."/>
            <person name="Sonobe K."/>
            <person name="Ishii M."/>
            <person name="Ohtani R."/>
            <person name="Kanamori-Sato M."/>
            <person name="Honoki R."/>
            <person name="Miyazaki D."/>
            <person name="Mochizuki H."/>
            <person name="Umetsu J."/>
            <person name="Higashi K."/>
            <person name="Shibata D."/>
            <person name="Kamiya Y."/>
            <person name="Sato N."/>
            <person name="Nakamura Y."/>
            <person name="Tabata S."/>
            <person name="Ida S."/>
            <person name="Kurokawa K."/>
            <person name="Ohta H."/>
        </authorList>
    </citation>
    <scope>NUCLEOTIDE SEQUENCE [LARGE SCALE GENOMIC DNA]</scope>
    <source>
        <strain evidence="2 3">NIES-2285</strain>
    </source>
</reference>
<evidence type="ECO:0000313" key="3">
    <source>
        <dbReference type="Proteomes" id="UP000054558"/>
    </source>
</evidence>